<feature type="non-terminal residue" evidence="1">
    <location>
        <position position="1"/>
    </location>
</feature>
<name>A0AAD4S7P2_9MAGN</name>
<evidence type="ECO:0000313" key="2">
    <source>
        <dbReference type="Proteomes" id="UP001202328"/>
    </source>
</evidence>
<comment type="caution">
    <text evidence="1">The sequence shown here is derived from an EMBL/GenBank/DDBJ whole genome shotgun (WGS) entry which is preliminary data.</text>
</comment>
<dbReference type="EMBL" id="JAJJMB010013226">
    <property type="protein sequence ID" value="KAI3869945.1"/>
    <property type="molecule type" value="Genomic_DNA"/>
</dbReference>
<organism evidence="1 2">
    <name type="scientific">Papaver atlanticum</name>
    <dbReference type="NCBI Taxonomy" id="357466"/>
    <lineage>
        <taxon>Eukaryota</taxon>
        <taxon>Viridiplantae</taxon>
        <taxon>Streptophyta</taxon>
        <taxon>Embryophyta</taxon>
        <taxon>Tracheophyta</taxon>
        <taxon>Spermatophyta</taxon>
        <taxon>Magnoliopsida</taxon>
        <taxon>Ranunculales</taxon>
        <taxon>Papaveraceae</taxon>
        <taxon>Papaveroideae</taxon>
        <taxon>Papaver</taxon>
    </lineage>
</organism>
<evidence type="ECO:0000313" key="1">
    <source>
        <dbReference type="EMBL" id="KAI3869945.1"/>
    </source>
</evidence>
<proteinExistence type="predicted"/>
<dbReference type="Proteomes" id="UP001202328">
    <property type="component" value="Unassembled WGS sequence"/>
</dbReference>
<keyword evidence="2" id="KW-1185">Reference proteome</keyword>
<reference evidence="1" key="1">
    <citation type="submission" date="2022-04" db="EMBL/GenBank/DDBJ databases">
        <title>A functionally conserved STORR gene fusion in Papaver species that diverged 16.8 million years ago.</title>
        <authorList>
            <person name="Catania T."/>
        </authorList>
    </citation>
    <scope>NUCLEOTIDE SEQUENCE</scope>
    <source>
        <strain evidence="1">S-188037</strain>
    </source>
</reference>
<dbReference type="AlphaFoldDB" id="A0AAD4S7P2"/>
<gene>
    <name evidence="1" type="ORF">MKW98_002834</name>
</gene>
<accession>A0AAD4S7P2</accession>
<protein>
    <submittedName>
        <fullName evidence="1">Uncharacterized protein</fullName>
    </submittedName>
</protein>
<sequence>VAEVTYILGDAFTTGGAGMRGSSEDRRPRTSIWEVAEVPYTLGAGKQDDQVMNFNLDDFPWDKHNVPDHSRIRPTRINEYF</sequence>